<dbReference type="InterPro" id="IPR029175">
    <property type="entry name" value="EXOC2/Sec5"/>
</dbReference>
<feature type="coiled-coil region" evidence="4">
    <location>
        <begin position="369"/>
        <end position="429"/>
    </location>
</feature>
<feature type="region of interest" description="Disordered" evidence="5">
    <location>
        <begin position="261"/>
        <end position="308"/>
    </location>
</feature>
<dbReference type="PANTHER" id="PTHR13043">
    <property type="entry name" value="EXOCYST COMPLEX COMPONENT SEC5"/>
    <property type="match status" value="1"/>
</dbReference>
<evidence type="ECO:0000256" key="1">
    <source>
        <dbReference type="ARBA" id="ARBA00010578"/>
    </source>
</evidence>
<feature type="compositionally biased region" description="Polar residues" evidence="5">
    <location>
        <begin position="849"/>
        <end position="863"/>
    </location>
</feature>
<keyword evidence="8" id="KW-1185">Reference proteome</keyword>
<organism evidence="7 8">
    <name type="scientific">Cyclostephanos tholiformis</name>
    <dbReference type="NCBI Taxonomy" id="382380"/>
    <lineage>
        <taxon>Eukaryota</taxon>
        <taxon>Sar</taxon>
        <taxon>Stramenopiles</taxon>
        <taxon>Ochrophyta</taxon>
        <taxon>Bacillariophyta</taxon>
        <taxon>Coscinodiscophyceae</taxon>
        <taxon>Thalassiosirophycidae</taxon>
        <taxon>Stephanodiscales</taxon>
        <taxon>Stephanodiscaceae</taxon>
        <taxon>Cyclostephanos</taxon>
    </lineage>
</organism>
<gene>
    <name evidence="7" type="ORF">ACHAXA_007810</name>
</gene>
<keyword evidence="4" id="KW-0175">Coiled coil</keyword>
<dbReference type="Proteomes" id="UP001530377">
    <property type="component" value="Unassembled WGS sequence"/>
</dbReference>
<proteinExistence type="inferred from homology"/>
<dbReference type="PANTHER" id="PTHR13043:SF1">
    <property type="entry name" value="EXOCYST COMPLEX COMPONENT 2"/>
    <property type="match status" value="1"/>
</dbReference>
<evidence type="ECO:0000256" key="5">
    <source>
        <dbReference type="SAM" id="MobiDB-lite"/>
    </source>
</evidence>
<accession>A0ABD3RR08</accession>
<evidence type="ECO:0000256" key="2">
    <source>
        <dbReference type="ARBA" id="ARBA00022448"/>
    </source>
</evidence>
<dbReference type="InterPro" id="IPR039481">
    <property type="entry name" value="EXOC2/Sec5_N_dom"/>
</dbReference>
<evidence type="ECO:0000313" key="7">
    <source>
        <dbReference type="EMBL" id="KAL3810060.1"/>
    </source>
</evidence>
<dbReference type="EMBL" id="JALLPB020000355">
    <property type="protein sequence ID" value="KAL3810060.1"/>
    <property type="molecule type" value="Genomic_DNA"/>
</dbReference>
<reference evidence="7 8" key="1">
    <citation type="submission" date="2024-10" db="EMBL/GenBank/DDBJ databases">
        <title>Updated reference genomes for cyclostephanoid diatoms.</title>
        <authorList>
            <person name="Roberts W.R."/>
            <person name="Alverson A.J."/>
        </authorList>
    </citation>
    <scope>NUCLEOTIDE SEQUENCE [LARGE SCALE GENOMIC DNA]</scope>
    <source>
        <strain evidence="7 8">AJA228-03</strain>
    </source>
</reference>
<evidence type="ECO:0000256" key="4">
    <source>
        <dbReference type="SAM" id="Coils"/>
    </source>
</evidence>
<dbReference type="GO" id="GO:0006887">
    <property type="term" value="P:exocytosis"/>
    <property type="evidence" value="ECO:0007669"/>
    <property type="project" value="UniProtKB-KW"/>
</dbReference>
<feature type="region of interest" description="Disordered" evidence="5">
    <location>
        <begin position="774"/>
        <end position="793"/>
    </location>
</feature>
<feature type="region of interest" description="Disordered" evidence="5">
    <location>
        <begin position="838"/>
        <end position="868"/>
    </location>
</feature>
<sequence length="1292" mass="141744">MLYPYFQPLIDTLRHSSHHTNAMADAERSSIEIKILLKNLDPTKSSIKHKDRLRRLNKFRNYVTAKPPPEFYDDDYPLLLLGSESPMAMEDEELENMNLVGLLRAAGCPSTDHKDSLKRSARPTISLLRYLCLDFGRDAPSLGGKNASAGMLFGELNGFASALCALNVPQLRTLRFDIHVGRGSDGDMGFVASSRGGSKDDACHLLALILTRHTDTDHETPKPLKVQDFLPEANSQAEFKSWLEENASPDIRRAIKENIAAASSSGGKDHARGGGGGRAANATSAAGAVGKGGGGRDRNPFDDDDDVDKDFLEVFGKKSSPGPPSQAKTVKALGGELGGGMLGTFMPGDKPTRWSETQMASETERASGAIFIEEERGKAMAERQKAEEEKRRLLGRDPLGIHNTDTFDLQDVENNRDVLIQQALQEIEELIGLEASSASESGVEKINWLEAQRQSLLAIIEKNNRSDAGGEDGSESKREGFSSILPTSPDFDAILFLTLVHRHSTYQELQESISRLSLRKDNQVERLQNFVRDNFALFIKCSEGIDIFADQSGSQNSKRLLQNQFGTLDNIAQSCSEQARRSFKPLLDNTNEVRKVQSALAVLQRIAPLLQIPSLMRQHIENANFSSMVKAYRKVLVIEKEHYDVELLRYVRVKAGEAAQDARQDLELILADETSSPNSLLDAIRDLGELLELLEEEDNKDESFINNGGAGHQSSGTTGSATKAGTFSIDKLVICIRDYPPALACLLLQTAHFRSLVDKAIASTQATAERCLQGEGSDTVSNQSGVVEENSSSQRSRDKRWKFDVLEARVDATLRSVALAKNWLPRLLQIGFATQEAEKRETARHRRSSNISPSTATSDSGSDCNVEGKGSKMMSARKVFEVFINPALTLLVEHVAFCSLGCANQTSGYKISASFGNESAERLRTILKSPLPPTQTAKCALDLAELAEVIHDSKDSIFTGNDGEGNKVTYHSPLETCYQITNEALILIEQRVCIYAFDTCARKCSISASGSGVFDGDALLLCVQKLSDDLTRSDECSKEIEKGCLLVSQKCCEGLQNYVKDRSDAARLRVVAECANALNATIADVAREVSYLTNGQSENLESTLSSVVSTLEREMFDVFLENVKRAVSSCAKLGLIDNPSENVQKSKKTEEFGPFPPYLAASILTIVRCRAQVERALRDLRRSDGITYQFLTLQTVSDGVVENICIDLKSKMNKVRPRADVYSIHLLFLINTLKKYLSDEILSLASDTRRMLLSASSWGVGVGKGMGNGPEGLAALENLERLGRVYVICLGE</sequence>
<comment type="caution">
    <text evidence="7">The sequence shown here is derived from an EMBL/GenBank/DDBJ whole genome shotgun (WGS) entry which is preliminary data.</text>
</comment>
<feature type="compositionally biased region" description="Polar residues" evidence="5">
    <location>
        <begin position="776"/>
        <end position="793"/>
    </location>
</feature>
<evidence type="ECO:0000313" key="8">
    <source>
        <dbReference type="Proteomes" id="UP001530377"/>
    </source>
</evidence>
<feature type="compositionally biased region" description="Low complexity" evidence="5">
    <location>
        <begin position="279"/>
        <end position="288"/>
    </location>
</feature>
<evidence type="ECO:0000259" key="6">
    <source>
        <dbReference type="Pfam" id="PF15469"/>
    </source>
</evidence>
<keyword evidence="2" id="KW-0813">Transport</keyword>
<comment type="similarity">
    <text evidence="1">Belongs to the SEC5 family.</text>
</comment>
<keyword evidence="3" id="KW-0268">Exocytosis</keyword>
<evidence type="ECO:0000256" key="3">
    <source>
        <dbReference type="ARBA" id="ARBA00022483"/>
    </source>
</evidence>
<protein>
    <recommendedName>
        <fullName evidence="6">Exocyst complex component EXOC2/Sec5 N-terminal domain-containing protein</fullName>
    </recommendedName>
</protein>
<name>A0ABD3RR08_9STRA</name>
<feature type="domain" description="Exocyst complex component EXOC2/Sec5 N-terminal" evidence="6">
    <location>
        <begin position="476"/>
        <end position="641"/>
    </location>
</feature>
<dbReference type="Pfam" id="PF15469">
    <property type="entry name" value="Sec5"/>
    <property type="match status" value="1"/>
</dbReference>